<gene>
    <name evidence="9" type="primary">dxr</name>
    <name evidence="13" type="ORF">D5R97_05440</name>
</gene>
<comment type="caution">
    <text evidence="13">The sequence shown here is derived from an EMBL/GenBank/DDBJ whole genome shotgun (WGS) entry which is preliminary data.</text>
</comment>
<dbReference type="InterPro" id="IPR036291">
    <property type="entry name" value="NAD(P)-bd_dom_sf"/>
</dbReference>
<evidence type="ECO:0000256" key="7">
    <source>
        <dbReference type="ARBA" id="ARBA00023229"/>
    </source>
</evidence>
<evidence type="ECO:0000256" key="9">
    <source>
        <dbReference type="HAMAP-Rule" id="MF_00183"/>
    </source>
</evidence>
<feature type="binding site" evidence="9">
    <location>
        <position position="220"/>
    </location>
    <ligand>
        <name>Mn(2+)</name>
        <dbReference type="ChEBI" id="CHEBI:29035"/>
    </ligand>
</feature>
<protein>
    <recommendedName>
        <fullName evidence="9">1-deoxy-D-xylulose 5-phosphate reductoisomerase</fullName>
        <shortName evidence="9">DXP reductoisomerase</shortName>
        <ecNumber evidence="9">1.1.1.267</ecNumber>
    </recommendedName>
    <alternativeName>
        <fullName evidence="9">1-deoxyxylulose-5-phosphate reductoisomerase</fullName>
    </alternativeName>
    <alternativeName>
        <fullName evidence="9">2-C-methyl-D-erythritol 4-phosphate synthase</fullName>
    </alternativeName>
</protein>
<dbReference type="Pfam" id="PF13288">
    <property type="entry name" value="DXPR_C"/>
    <property type="match status" value="1"/>
</dbReference>
<feature type="binding site" evidence="9">
    <location>
        <position position="151"/>
    </location>
    <ligand>
        <name>Mn(2+)</name>
        <dbReference type="ChEBI" id="CHEBI:29035"/>
    </ligand>
</feature>
<comment type="caution">
    <text evidence="9">Lacks conserved residue(s) required for the propagation of feature annotation.</text>
</comment>
<feature type="binding site" evidence="9">
    <location>
        <position position="39"/>
    </location>
    <ligand>
        <name>NADPH</name>
        <dbReference type="ChEBI" id="CHEBI:57783"/>
    </ligand>
</feature>
<dbReference type="FunFam" id="3.40.50.720:FF:000045">
    <property type="entry name" value="1-deoxy-D-xylulose 5-phosphate reductoisomerase"/>
    <property type="match status" value="1"/>
</dbReference>
<evidence type="ECO:0000313" key="13">
    <source>
        <dbReference type="EMBL" id="RQD75819.1"/>
    </source>
</evidence>
<dbReference type="InterPro" id="IPR026877">
    <property type="entry name" value="DXPR_C"/>
</dbReference>
<feature type="domain" description="1-deoxy-D-xylulose 5-phosphate reductoisomerase N-terminal" evidence="10">
    <location>
        <begin position="5"/>
        <end position="131"/>
    </location>
</feature>
<evidence type="ECO:0000256" key="2">
    <source>
        <dbReference type="ARBA" id="ARBA00006825"/>
    </source>
</evidence>
<dbReference type="GO" id="GO:0030604">
    <property type="term" value="F:1-deoxy-D-xylulose-5-phosphate reductoisomerase activity"/>
    <property type="evidence" value="ECO:0007669"/>
    <property type="project" value="UniProtKB-UniRule"/>
</dbReference>
<keyword evidence="4 9" id="KW-0521">NADP</keyword>
<feature type="domain" description="DXP reductoisomerase C-terminal" evidence="12">
    <location>
        <begin position="260"/>
        <end position="376"/>
    </location>
</feature>
<dbReference type="EMBL" id="QZAA01000141">
    <property type="protein sequence ID" value="RQD75819.1"/>
    <property type="molecule type" value="Genomic_DNA"/>
</dbReference>
<name>A0A424YEB5_9FIRM</name>
<feature type="binding site" evidence="9">
    <location>
        <position position="204"/>
    </location>
    <ligand>
        <name>NADPH</name>
        <dbReference type="ChEBI" id="CHEBI:57783"/>
    </ligand>
</feature>
<sequence>MKKSLIILGSTGSIGCQTLNIVNKWPKNFKVEALAAGSNVELLEEQARKFNPKYVSVGNYEAARELNKRLTDTDVKVLEGEEGLLEVTVAPGGDLVVNALVGFRGLKPTIAALEENKSIALANKETLVAGGDLVMELARKKGLKILPVDSEHSAIFQCFQGEEVNRVEKIILTASGGPFRGYTREELSRVSLKQALKHPNWSMGKKITIDSATLMNKGLEVLEARVLFGMDLDRIAVIIHPQSIIHSMVEFEDGAVMAQMGIPDMALPIQYALTYPHRWHIESHRLDWRKINNLNFEEPDMEAFPCLEMAYRAGEAGGTMPAVLNAANEEAVALYLKEQISFLDIPRIIERVMNKHKVIAEPSLEEISKADREVRNIIRENIE</sequence>
<feature type="binding site" evidence="9">
    <location>
        <position position="175"/>
    </location>
    <ligand>
        <name>1-deoxy-D-xylulose 5-phosphate</name>
        <dbReference type="ChEBI" id="CHEBI:57792"/>
    </ligand>
</feature>
<dbReference type="GO" id="GO:0070402">
    <property type="term" value="F:NADPH binding"/>
    <property type="evidence" value="ECO:0007669"/>
    <property type="project" value="InterPro"/>
</dbReference>
<keyword evidence="6 9" id="KW-0464">Manganese</keyword>
<evidence type="ECO:0000256" key="8">
    <source>
        <dbReference type="ARBA" id="ARBA00048543"/>
    </source>
</evidence>
<dbReference type="InterPro" id="IPR036169">
    <property type="entry name" value="DXPR_C_sf"/>
</dbReference>
<dbReference type="HAMAP" id="MF_00183">
    <property type="entry name" value="DXP_reductoisom"/>
    <property type="match status" value="1"/>
</dbReference>
<feature type="binding site" evidence="9">
    <location>
        <position position="211"/>
    </location>
    <ligand>
        <name>1-deoxy-D-xylulose 5-phosphate</name>
        <dbReference type="ChEBI" id="CHEBI:57792"/>
    </ligand>
</feature>
<accession>A0A424YEB5</accession>
<organism evidence="13 14">
    <name type="scientific">Candidatus Syntrophonatronum acetioxidans</name>
    <dbReference type="NCBI Taxonomy" id="1795816"/>
    <lineage>
        <taxon>Bacteria</taxon>
        <taxon>Bacillati</taxon>
        <taxon>Bacillota</taxon>
        <taxon>Clostridia</taxon>
        <taxon>Eubacteriales</taxon>
        <taxon>Syntrophomonadaceae</taxon>
        <taxon>Candidatus Syntrophonatronum</taxon>
    </lineage>
</organism>
<comment type="similarity">
    <text evidence="2 9">Belongs to the DXR family.</text>
</comment>
<dbReference type="SUPFAM" id="SSF51735">
    <property type="entry name" value="NAD(P)-binding Rossmann-fold domains"/>
    <property type="match status" value="1"/>
</dbReference>
<feature type="binding site" evidence="9">
    <location>
        <position position="198"/>
    </location>
    <ligand>
        <name>1-deoxy-D-xylulose 5-phosphate</name>
        <dbReference type="ChEBI" id="CHEBI:57792"/>
    </ligand>
</feature>
<dbReference type="GO" id="GO:0051484">
    <property type="term" value="P:isopentenyl diphosphate biosynthetic process, methylerythritol 4-phosphate pathway involved in terpenoid biosynthetic process"/>
    <property type="evidence" value="ECO:0007669"/>
    <property type="project" value="TreeGrafter"/>
</dbReference>
<keyword evidence="3 9" id="KW-0479">Metal-binding</keyword>
<dbReference type="GO" id="GO:0016853">
    <property type="term" value="F:isomerase activity"/>
    <property type="evidence" value="ECO:0007669"/>
    <property type="project" value="UniProtKB-KW"/>
</dbReference>
<dbReference type="GO" id="GO:0030145">
    <property type="term" value="F:manganese ion binding"/>
    <property type="evidence" value="ECO:0007669"/>
    <property type="project" value="TreeGrafter"/>
</dbReference>
<dbReference type="AlphaFoldDB" id="A0A424YEB5"/>
<evidence type="ECO:0000256" key="1">
    <source>
        <dbReference type="ARBA" id="ARBA00005094"/>
    </source>
</evidence>
<keyword evidence="5 9" id="KW-0560">Oxidoreductase</keyword>
<evidence type="ECO:0000259" key="10">
    <source>
        <dbReference type="Pfam" id="PF02670"/>
    </source>
</evidence>
<proteinExistence type="inferred from homology"/>
<evidence type="ECO:0000256" key="3">
    <source>
        <dbReference type="ARBA" id="ARBA00022723"/>
    </source>
</evidence>
<feature type="binding site" evidence="9">
    <location>
        <position position="12"/>
    </location>
    <ligand>
        <name>NADPH</name>
        <dbReference type="ChEBI" id="CHEBI:57783"/>
    </ligand>
</feature>
<dbReference type="SUPFAM" id="SSF55347">
    <property type="entry name" value="Glyceraldehyde-3-phosphate dehydrogenase-like, C-terminal domain"/>
    <property type="match status" value="1"/>
</dbReference>
<feature type="binding site" evidence="9">
    <location>
        <position position="13"/>
    </location>
    <ligand>
        <name>NADPH</name>
        <dbReference type="ChEBI" id="CHEBI:57783"/>
    </ligand>
</feature>
<feature type="binding site" evidence="9">
    <location>
        <position position="125"/>
    </location>
    <ligand>
        <name>NADPH</name>
        <dbReference type="ChEBI" id="CHEBI:57783"/>
    </ligand>
</feature>
<dbReference type="InterPro" id="IPR013644">
    <property type="entry name" value="DXP_reductoisomerase_C"/>
</dbReference>
<feature type="binding site" evidence="9">
    <location>
        <position position="150"/>
    </location>
    <ligand>
        <name>1-deoxy-D-xylulose 5-phosphate</name>
        <dbReference type="ChEBI" id="CHEBI:57792"/>
    </ligand>
</feature>
<evidence type="ECO:0000256" key="5">
    <source>
        <dbReference type="ARBA" id="ARBA00023002"/>
    </source>
</evidence>
<feature type="binding site" evidence="9">
    <location>
        <position position="123"/>
    </location>
    <ligand>
        <name>NADPH</name>
        <dbReference type="ChEBI" id="CHEBI:57783"/>
    </ligand>
</feature>
<feature type="binding site" evidence="9">
    <location>
        <position position="220"/>
    </location>
    <ligand>
        <name>1-deoxy-D-xylulose 5-phosphate</name>
        <dbReference type="ChEBI" id="CHEBI:57792"/>
    </ligand>
</feature>
<feature type="binding site" evidence="9">
    <location>
        <position position="11"/>
    </location>
    <ligand>
        <name>NADPH</name>
        <dbReference type="ChEBI" id="CHEBI:57783"/>
    </ligand>
</feature>
<dbReference type="NCBIfam" id="TIGR00243">
    <property type="entry name" value="Dxr"/>
    <property type="match status" value="1"/>
</dbReference>
<dbReference type="PANTHER" id="PTHR30525:SF0">
    <property type="entry name" value="1-DEOXY-D-XYLULOSE 5-PHOSPHATE REDUCTOISOMERASE, CHLOROPLASTIC"/>
    <property type="match status" value="1"/>
</dbReference>
<dbReference type="Gene3D" id="1.10.1740.10">
    <property type="match status" value="1"/>
</dbReference>
<feature type="binding site" evidence="9">
    <location>
        <position position="149"/>
    </location>
    <ligand>
        <name>Mn(2+)</name>
        <dbReference type="ChEBI" id="CHEBI:29035"/>
    </ligand>
</feature>
<feature type="binding site" evidence="9">
    <location>
        <position position="151"/>
    </location>
    <ligand>
        <name>1-deoxy-D-xylulose 5-phosphate</name>
        <dbReference type="ChEBI" id="CHEBI:57792"/>
    </ligand>
</feature>
<dbReference type="InterPro" id="IPR013512">
    <property type="entry name" value="DXP_reductoisomerase_N"/>
</dbReference>
<dbReference type="Proteomes" id="UP000285138">
    <property type="component" value="Unassembled WGS sequence"/>
</dbReference>
<dbReference type="PANTHER" id="PTHR30525">
    <property type="entry name" value="1-DEOXY-D-XYLULOSE 5-PHOSPHATE REDUCTOISOMERASE"/>
    <property type="match status" value="1"/>
</dbReference>
<dbReference type="NCBIfam" id="NF009114">
    <property type="entry name" value="PRK12464.1"/>
    <property type="match status" value="1"/>
</dbReference>
<feature type="binding site" evidence="9">
    <location>
        <position position="217"/>
    </location>
    <ligand>
        <name>1-deoxy-D-xylulose 5-phosphate</name>
        <dbReference type="ChEBI" id="CHEBI:57792"/>
    </ligand>
</feature>
<feature type="binding site" evidence="9">
    <location>
        <position position="124"/>
    </location>
    <ligand>
        <name>1-deoxy-D-xylulose 5-phosphate</name>
        <dbReference type="ChEBI" id="CHEBI:57792"/>
    </ligand>
</feature>
<dbReference type="SUPFAM" id="SSF69055">
    <property type="entry name" value="1-deoxy-D-xylulose-5-phosphate reductoisomerase, C-terminal domain"/>
    <property type="match status" value="1"/>
</dbReference>
<evidence type="ECO:0000313" key="14">
    <source>
        <dbReference type="Proteomes" id="UP000285138"/>
    </source>
</evidence>
<feature type="binding site" evidence="9">
    <location>
        <position position="216"/>
    </location>
    <ligand>
        <name>1-deoxy-D-xylulose 5-phosphate</name>
        <dbReference type="ChEBI" id="CHEBI:57792"/>
    </ligand>
</feature>
<dbReference type="PIRSF" id="PIRSF006205">
    <property type="entry name" value="Dxp_reductismrs"/>
    <property type="match status" value="1"/>
</dbReference>
<dbReference type="EC" id="1.1.1.267" evidence="9"/>
<feature type="binding site" evidence="9">
    <location>
        <position position="37"/>
    </location>
    <ligand>
        <name>NADPH</name>
        <dbReference type="ChEBI" id="CHEBI:57783"/>
    </ligand>
</feature>
<keyword evidence="13" id="KW-0413">Isomerase</keyword>
<dbReference type="Pfam" id="PF08436">
    <property type="entry name" value="DXP_redisom_C"/>
    <property type="match status" value="1"/>
</dbReference>
<evidence type="ECO:0000256" key="4">
    <source>
        <dbReference type="ARBA" id="ARBA00022857"/>
    </source>
</evidence>
<reference evidence="13 14" key="1">
    <citation type="submission" date="2018-08" db="EMBL/GenBank/DDBJ databases">
        <title>The metabolism and importance of syntrophic acetate oxidation coupled to methane or sulfide production in haloalkaline environments.</title>
        <authorList>
            <person name="Timmers P.H.A."/>
            <person name="Vavourakis C.D."/>
            <person name="Sorokin D.Y."/>
            <person name="Sinninghe Damste J.S."/>
            <person name="Muyzer G."/>
            <person name="Stams A.J.M."/>
            <person name="Plugge C.M."/>
        </authorList>
    </citation>
    <scope>NUCLEOTIDE SEQUENCE [LARGE SCALE GENOMIC DNA]</scope>
    <source>
        <strain evidence="13">MSAO_Bac1</strain>
    </source>
</reference>
<dbReference type="PROSITE" id="PS51257">
    <property type="entry name" value="PROKAR_LIPOPROTEIN"/>
    <property type="match status" value="1"/>
</dbReference>
<dbReference type="InterPro" id="IPR003821">
    <property type="entry name" value="DXP_reductoisomerase"/>
</dbReference>
<feature type="domain" description="1-deoxy-D-xylulose 5-phosphate reductoisomerase C-terminal" evidence="11">
    <location>
        <begin position="145"/>
        <end position="228"/>
    </location>
</feature>
<comment type="cofactor">
    <cofactor evidence="9">
        <name>Mg(2+)</name>
        <dbReference type="ChEBI" id="CHEBI:18420"/>
    </cofactor>
    <cofactor evidence="9">
        <name>Mn(2+)</name>
        <dbReference type="ChEBI" id="CHEBI:29035"/>
    </cofactor>
</comment>
<feature type="binding site" evidence="9">
    <location>
        <position position="14"/>
    </location>
    <ligand>
        <name>NADPH</name>
        <dbReference type="ChEBI" id="CHEBI:57783"/>
    </ligand>
</feature>
<dbReference type="Pfam" id="PF02670">
    <property type="entry name" value="DXP_reductoisom"/>
    <property type="match status" value="1"/>
</dbReference>
<evidence type="ECO:0000259" key="11">
    <source>
        <dbReference type="Pfam" id="PF08436"/>
    </source>
</evidence>
<comment type="pathway">
    <text evidence="1 9">Isoprenoid biosynthesis; isopentenyl diphosphate biosynthesis via DXP pathway; isopentenyl diphosphate from 1-deoxy-D-xylulose 5-phosphate: step 1/6.</text>
</comment>
<dbReference type="Gene3D" id="3.40.50.720">
    <property type="entry name" value="NAD(P)-binding Rossmann-like Domain"/>
    <property type="match status" value="1"/>
</dbReference>
<evidence type="ECO:0000256" key="6">
    <source>
        <dbReference type="ARBA" id="ARBA00023211"/>
    </source>
</evidence>
<comment type="function">
    <text evidence="9">Catalyzes the NADPH-dependent rearrangement and reduction of 1-deoxy-D-xylulose-5-phosphate (DXP) to 2-C-methyl-D-erythritol 4-phosphate (MEP).</text>
</comment>
<evidence type="ECO:0000259" key="12">
    <source>
        <dbReference type="Pfam" id="PF13288"/>
    </source>
</evidence>
<keyword evidence="9" id="KW-0460">Magnesium</keyword>
<comment type="catalytic activity">
    <reaction evidence="8">
        <text>2-C-methyl-D-erythritol 4-phosphate + NADP(+) = 1-deoxy-D-xylulose 5-phosphate + NADPH + H(+)</text>
        <dbReference type="Rhea" id="RHEA:13717"/>
        <dbReference type="ChEBI" id="CHEBI:15378"/>
        <dbReference type="ChEBI" id="CHEBI:57783"/>
        <dbReference type="ChEBI" id="CHEBI:57792"/>
        <dbReference type="ChEBI" id="CHEBI:58262"/>
        <dbReference type="ChEBI" id="CHEBI:58349"/>
        <dbReference type="EC" id="1.1.1.267"/>
    </reaction>
    <physiologicalReaction direction="right-to-left" evidence="8">
        <dbReference type="Rhea" id="RHEA:13719"/>
    </physiologicalReaction>
</comment>
<keyword evidence="7 9" id="KW-0414">Isoprene biosynthesis</keyword>
<dbReference type="UniPathway" id="UPA00056">
    <property type="reaction ID" value="UER00092"/>
</dbReference>